<dbReference type="EMBL" id="RCHS01000400">
    <property type="protein sequence ID" value="RMX59042.1"/>
    <property type="molecule type" value="Genomic_DNA"/>
</dbReference>
<dbReference type="OrthoDB" id="5981511at2759"/>
<protein>
    <recommendedName>
        <fullName evidence="6">EGF-like domain-containing protein</fullName>
    </recommendedName>
</protein>
<dbReference type="PANTHER" id="PTHR24039">
    <property type="entry name" value="FIBRILLIN-RELATED"/>
    <property type="match status" value="1"/>
</dbReference>
<comment type="caution">
    <text evidence="7">The sequence shown here is derived from an EMBL/GenBank/DDBJ whole genome shotgun (WGS) entry which is preliminary data.</text>
</comment>
<reference evidence="7 8" key="1">
    <citation type="journal article" date="2018" name="Sci. Rep.">
        <title>Comparative analysis of the Pocillopora damicornis genome highlights role of immune system in coral evolution.</title>
        <authorList>
            <person name="Cunning R."/>
            <person name="Bay R.A."/>
            <person name="Gillette P."/>
            <person name="Baker A.C."/>
            <person name="Traylor-Knowles N."/>
        </authorList>
    </citation>
    <scope>NUCLEOTIDE SEQUENCE [LARGE SCALE GENOMIC DNA]</scope>
    <source>
        <strain evidence="7">RSMAS</strain>
        <tissue evidence="7">Whole animal</tissue>
    </source>
</reference>
<gene>
    <name evidence="7" type="ORF">pdam_00009969</name>
</gene>
<feature type="domain" description="EGF-like" evidence="6">
    <location>
        <begin position="130"/>
        <end position="171"/>
    </location>
</feature>
<evidence type="ECO:0000259" key="6">
    <source>
        <dbReference type="PROSITE" id="PS50026"/>
    </source>
</evidence>
<dbReference type="SMART" id="SM00181">
    <property type="entry name" value="EGF"/>
    <property type="match status" value="7"/>
</dbReference>
<evidence type="ECO:0000313" key="7">
    <source>
        <dbReference type="EMBL" id="RMX59042.1"/>
    </source>
</evidence>
<keyword evidence="1 5" id="KW-0245">EGF-like domain</keyword>
<evidence type="ECO:0000256" key="3">
    <source>
        <dbReference type="ARBA" id="ARBA00022737"/>
    </source>
</evidence>
<dbReference type="PROSITE" id="PS01186">
    <property type="entry name" value="EGF_2"/>
    <property type="match status" value="4"/>
</dbReference>
<feature type="disulfide bond" evidence="5">
    <location>
        <begin position="176"/>
        <end position="186"/>
    </location>
</feature>
<evidence type="ECO:0000256" key="1">
    <source>
        <dbReference type="ARBA" id="ARBA00022536"/>
    </source>
</evidence>
<dbReference type="SUPFAM" id="SSF57184">
    <property type="entry name" value="Growth factor receptor domain"/>
    <property type="match status" value="2"/>
</dbReference>
<feature type="domain" description="EGF-like" evidence="6">
    <location>
        <begin position="1"/>
        <end position="43"/>
    </location>
</feature>
<keyword evidence="4 5" id="KW-1015">Disulfide bond</keyword>
<feature type="domain" description="EGF-like" evidence="6">
    <location>
        <begin position="44"/>
        <end position="85"/>
    </location>
</feature>
<dbReference type="AlphaFoldDB" id="A0A3M6UZG4"/>
<comment type="caution">
    <text evidence="5">Lacks conserved residue(s) required for the propagation of feature annotation.</text>
</comment>
<dbReference type="STRING" id="46731.A0A3M6UZG4"/>
<accession>A0A3M6UZG4</accession>
<dbReference type="PROSITE" id="PS50026">
    <property type="entry name" value="EGF_3"/>
    <property type="match status" value="6"/>
</dbReference>
<dbReference type="InterPro" id="IPR049883">
    <property type="entry name" value="NOTCH1_EGF-like"/>
</dbReference>
<feature type="non-terminal residue" evidence="7">
    <location>
        <position position="1"/>
    </location>
</feature>
<dbReference type="FunFam" id="2.10.25.10:FF:000038">
    <property type="entry name" value="Fibrillin 2"/>
    <property type="match status" value="5"/>
</dbReference>
<dbReference type="PROSITE" id="PS00010">
    <property type="entry name" value="ASX_HYDROXYL"/>
    <property type="match status" value="6"/>
</dbReference>
<evidence type="ECO:0000256" key="5">
    <source>
        <dbReference type="PROSITE-ProRule" id="PRU00076"/>
    </source>
</evidence>
<evidence type="ECO:0000256" key="4">
    <source>
        <dbReference type="ARBA" id="ARBA00023157"/>
    </source>
</evidence>
<dbReference type="Pfam" id="PF07645">
    <property type="entry name" value="EGF_CA"/>
    <property type="match status" value="6"/>
</dbReference>
<keyword evidence="3" id="KW-0677">Repeat</keyword>
<proteinExistence type="predicted"/>
<dbReference type="GO" id="GO:0005509">
    <property type="term" value="F:calcium ion binding"/>
    <property type="evidence" value="ECO:0007669"/>
    <property type="project" value="InterPro"/>
</dbReference>
<feature type="domain" description="EGF-like" evidence="6">
    <location>
        <begin position="86"/>
        <end position="124"/>
    </location>
</feature>
<dbReference type="PROSITE" id="PS01187">
    <property type="entry name" value="EGF_CA"/>
    <property type="match status" value="2"/>
</dbReference>
<keyword evidence="2" id="KW-0732">Signal</keyword>
<evidence type="ECO:0000313" key="8">
    <source>
        <dbReference type="Proteomes" id="UP000275408"/>
    </source>
</evidence>
<dbReference type="InterPro" id="IPR000742">
    <property type="entry name" value="EGF"/>
</dbReference>
<organism evidence="7 8">
    <name type="scientific">Pocillopora damicornis</name>
    <name type="common">Cauliflower coral</name>
    <name type="synonym">Millepora damicornis</name>
    <dbReference type="NCBI Taxonomy" id="46731"/>
    <lineage>
        <taxon>Eukaryota</taxon>
        <taxon>Metazoa</taxon>
        <taxon>Cnidaria</taxon>
        <taxon>Anthozoa</taxon>
        <taxon>Hexacorallia</taxon>
        <taxon>Scleractinia</taxon>
        <taxon>Astrocoeniina</taxon>
        <taxon>Pocilloporidae</taxon>
        <taxon>Pocillopora</taxon>
    </lineage>
</organism>
<evidence type="ECO:0000256" key="2">
    <source>
        <dbReference type="ARBA" id="ARBA00022729"/>
    </source>
</evidence>
<dbReference type="Gene3D" id="2.10.25.10">
    <property type="entry name" value="Laminin"/>
    <property type="match status" value="6"/>
</dbReference>
<dbReference type="InterPro" id="IPR001881">
    <property type="entry name" value="EGF-like_Ca-bd_dom"/>
</dbReference>
<dbReference type="SMART" id="SM00179">
    <property type="entry name" value="EGF_CA"/>
    <property type="match status" value="6"/>
</dbReference>
<keyword evidence="8" id="KW-1185">Reference proteome</keyword>
<dbReference type="InterPro" id="IPR018097">
    <property type="entry name" value="EGF_Ca-bd_CS"/>
</dbReference>
<dbReference type="InterPro" id="IPR009030">
    <property type="entry name" value="Growth_fac_rcpt_cys_sf"/>
</dbReference>
<feature type="domain" description="EGF-like" evidence="6">
    <location>
        <begin position="172"/>
        <end position="209"/>
    </location>
</feature>
<name>A0A3M6UZG4_POCDA</name>
<dbReference type="Proteomes" id="UP000275408">
    <property type="component" value="Unassembled WGS sequence"/>
</dbReference>
<feature type="domain" description="EGF-like" evidence="6">
    <location>
        <begin position="242"/>
        <end position="283"/>
    </location>
</feature>
<dbReference type="CDD" id="cd00054">
    <property type="entry name" value="EGF_CA"/>
    <property type="match status" value="1"/>
</dbReference>
<sequence length="337" mass="37308">TNECNEDKNFCGLNSVCTNTVGSYHCNCEVGFKSNMNDGKNCSDIDECEEETFNCTKFSQCKNLIGAYECRCKAGYRETANGSCQDNNECELNKDICGSNSVCSNTGGSYKCNCEVGYKSANDGGKKCFDIDECAKLEICGDTATCGNTLGSYTCTCPDGFAFNSRKRICVDYDECEIGRPCDMICANTFGSYTCSCHEGYRLDKMHCAGNNKRSSRLSCLCRINRELKGMEGDVSFLFCIEIDECQEKTYDCPAFSRCKNQNGSYECLCEDGYRKASDGTCSVLTVRKQHHHRYVSLLSSEICHPECEVNSFCQNGKCMCKKGFSMGLNLTCQPGQ</sequence>
<dbReference type="InterPro" id="IPR000152">
    <property type="entry name" value="EGF-type_Asp/Asn_hydroxyl_site"/>
</dbReference>